<evidence type="ECO:0000313" key="4">
    <source>
        <dbReference type="Proteomes" id="UP001224775"/>
    </source>
</evidence>
<dbReference type="EMBL" id="JATAAI010000007">
    <property type="protein sequence ID" value="KAK1744481.1"/>
    <property type="molecule type" value="Genomic_DNA"/>
</dbReference>
<evidence type="ECO:0000259" key="2">
    <source>
        <dbReference type="Pfam" id="PF01370"/>
    </source>
</evidence>
<name>A0AAD8YG25_9STRA</name>
<comment type="similarity">
    <text evidence="1">Belongs to the NAD(P)-dependent epimerase/dehydratase family.</text>
</comment>
<evidence type="ECO:0000256" key="1">
    <source>
        <dbReference type="ARBA" id="ARBA00007637"/>
    </source>
</evidence>
<dbReference type="InterPro" id="IPR036291">
    <property type="entry name" value="NAD(P)-bd_dom_sf"/>
</dbReference>
<feature type="domain" description="NAD-dependent epimerase/dehydratase" evidence="2">
    <location>
        <begin position="15"/>
        <end position="263"/>
    </location>
</feature>
<comment type="caution">
    <text evidence="3">The sequence shown here is derived from an EMBL/GenBank/DDBJ whole genome shotgun (WGS) entry which is preliminary data.</text>
</comment>
<gene>
    <name evidence="3" type="ORF">QTG54_005014</name>
</gene>
<evidence type="ECO:0000313" key="3">
    <source>
        <dbReference type="EMBL" id="KAK1744481.1"/>
    </source>
</evidence>
<dbReference type="Proteomes" id="UP001224775">
    <property type="component" value="Unassembled WGS sequence"/>
</dbReference>
<accession>A0AAD8YG25</accession>
<dbReference type="SUPFAM" id="SSF51735">
    <property type="entry name" value="NAD(P)-binding Rossmann-fold domains"/>
    <property type="match status" value="1"/>
</dbReference>
<sequence>MYIAKPQTDEYTKCVLVTGAVGFVGSHIAETLLREEHVKVVAYDIFNSETTVSEEKKENAAILKETANMYASYGASVHIVHGDIRDKEKLIETIKKYDVTACVHVGGMVDDRRSVTHPEEYIDVNIRGTATLLDALGQCGVKMVVQASTRSVFGQRANNDTYLTETAERRPINPYGASKVGADAMAHCYSHLYKMNVTLVRIFATYGPRGRPDMIPRILIENIVNDKPIRKFGEGTATRTWIYISDIVSAFVCALKNPCNGFAEFNTGAPNSTTLNELIACAEKVIGKKATIDHCPVPPGDAHTVGHPCYDLIKDTLGWEPKVGVEEGMRRTYNHYIQHS</sequence>
<keyword evidence="3" id="KW-0413">Isomerase</keyword>
<dbReference type="AlphaFoldDB" id="A0AAD8YG25"/>
<dbReference type="InterPro" id="IPR001509">
    <property type="entry name" value="Epimerase_deHydtase"/>
</dbReference>
<dbReference type="GO" id="GO:0050378">
    <property type="term" value="F:UDP-glucuronate 4-epimerase activity"/>
    <property type="evidence" value="ECO:0007669"/>
    <property type="project" value="UniProtKB-EC"/>
</dbReference>
<dbReference type="Pfam" id="PF01370">
    <property type="entry name" value="Epimerase"/>
    <property type="match status" value="1"/>
</dbReference>
<keyword evidence="4" id="KW-1185">Reference proteome</keyword>
<reference evidence="3" key="1">
    <citation type="submission" date="2023-06" db="EMBL/GenBank/DDBJ databases">
        <title>Survivors Of The Sea: Transcriptome response of Skeletonema marinoi to long-term dormancy.</title>
        <authorList>
            <person name="Pinder M.I.M."/>
            <person name="Kourtchenko O."/>
            <person name="Robertson E.K."/>
            <person name="Larsson T."/>
            <person name="Maumus F."/>
            <person name="Osuna-Cruz C.M."/>
            <person name="Vancaester E."/>
            <person name="Stenow R."/>
            <person name="Vandepoele K."/>
            <person name="Ploug H."/>
            <person name="Bruchert V."/>
            <person name="Godhe A."/>
            <person name="Topel M."/>
        </authorList>
    </citation>
    <scope>NUCLEOTIDE SEQUENCE</scope>
    <source>
        <strain evidence="3">R05AC</strain>
    </source>
</reference>
<protein>
    <submittedName>
        <fullName evidence="3">UDP-glucuronate 4-epimerase</fullName>
        <ecNumber evidence="3">5.1.3.6</ecNumber>
    </submittedName>
</protein>
<proteinExistence type="inferred from homology"/>
<dbReference type="PANTHER" id="PTHR43000">
    <property type="entry name" value="DTDP-D-GLUCOSE 4,6-DEHYDRATASE-RELATED"/>
    <property type="match status" value="1"/>
</dbReference>
<dbReference type="EC" id="5.1.3.6" evidence="3"/>
<organism evidence="3 4">
    <name type="scientific">Skeletonema marinoi</name>
    <dbReference type="NCBI Taxonomy" id="267567"/>
    <lineage>
        <taxon>Eukaryota</taxon>
        <taxon>Sar</taxon>
        <taxon>Stramenopiles</taxon>
        <taxon>Ochrophyta</taxon>
        <taxon>Bacillariophyta</taxon>
        <taxon>Coscinodiscophyceae</taxon>
        <taxon>Thalassiosirophycidae</taxon>
        <taxon>Thalassiosirales</taxon>
        <taxon>Skeletonemataceae</taxon>
        <taxon>Skeletonema</taxon>
        <taxon>Skeletonema marinoi-dohrnii complex</taxon>
    </lineage>
</organism>
<dbReference type="Gene3D" id="3.40.50.720">
    <property type="entry name" value="NAD(P)-binding Rossmann-like Domain"/>
    <property type="match status" value="1"/>
</dbReference>